<dbReference type="InterPro" id="IPR045518">
    <property type="entry name" value="2EXR"/>
</dbReference>
<evidence type="ECO:0000313" key="4">
    <source>
        <dbReference type="Proteomes" id="UP001283341"/>
    </source>
</evidence>
<feature type="compositionally biased region" description="Polar residues" evidence="1">
    <location>
        <begin position="26"/>
        <end position="43"/>
    </location>
</feature>
<feature type="compositionally biased region" description="Polar residues" evidence="1">
    <location>
        <begin position="58"/>
        <end position="73"/>
    </location>
</feature>
<dbReference type="PANTHER" id="PTHR42085:SF2">
    <property type="entry name" value="F-BOX DOMAIN-CONTAINING PROTEIN"/>
    <property type="match status" value="1"/>
</dbReference>
<comment type="caution">
    <text evidence="3">The sequence shown here is derived from an EMBL/GenBank/DDBJ whole genome shotgun (WGS) entry which is preliminary data.</text>
</comment>
<name>A0AAE0IPI8_9PEZI</name>
<feature type="region of interest" description="Disordered" evidence="1">
    <location>
        <begin position="1"/>
        <end position="85"/>
    </location>
</feature>
<sequence>MARRTATRTSRAAPRAVVAPRVPTPIQSNCTTPLSSAYPSTYASEVEPETEDDVDSIPINNLTLSDPAGQSSELAERTPKPKAAKRKPFRFMDLPSELRNRIYSEHFAEVPRVVDLDSDNHKCIHKRLAILRTSRAIYHEASYVFYSTHTFRLFPITGRHFKAKKPLLAKLNKRQRSFITSLELRLGPGFNQPPRGWVVNPALGLADCINLRKLTVFVQCDPSDSFYAGFRRADGFYETFSQGLLNGVLTDLPFIDRVHFDAWPGVKKTGAMMRGLFDVTLSQGRMIGWGPERGWTDADESKMDMSSGQLADLTGFLCSNRAAAKVFILAL</sequence>
<reference evidence="3" key="2">
    <citation type="submission" date="2023-06" db="EMBL/GenBank/DDBJ databases">
        <authorList>
            <consortium name="Lawrence Berkeley National Laboratory"/>
            <person name="Haridas S."/>
            <person name="Hensen N."/>
            <person name="Bonometti L."/>
            <person name="Westerberg I."/>
            <person name="Brannstrom I.O."/>
            <person name="Guillou S."/>
            <person name="Cros-Aarteil S."/>
            <person name="Calhoun S."/>
            <person name="Kuo A."/>
            <person name="Mondo S."/>
            <person name="Pangilinan J."/>
            <person name="Riley R."/>
            <person name="Labutti K."/>
            <person name="Andreopoulos B."/>
            <person name="Lipzen A."/>
            <person name="Chen C."/>
            <person name="Yanf M."/>
            <person name="Daum C."/>
            <person name="Ng V."/>
            <person name="Clum A."/>
            <person name="Steindorff A."/>
            <person name="Ohm R."/>
            <person name="Martin F."/>
            <person name="Silar P."/>
            <person name="Natvig D."/>
            <person name="Lalanne C."/>
            <person name="Gautier V."/>
            <person name="Ament-Velasquez S.L."/>
            <person name="Kruys A."/>
            <person name="Hutchinson M.I."/>
            <person name="Powell A.J."/>
            <person name="Barry K."/>
            <person name="Miller A.N."/>
            <person name="Grigoriev I.V."/>
            <person name="Debuchy R."/>
            <person name="Gladieux P."/>
            <person name="Thoren M.H."/>
            <person name="Johannesson H."/>
        </authorList>
    </citation>
    <scope>NUCLEOTIDE SEQUENCE</scope>
    <source>
        <strain evidence="3">CBS 118394</strain>
    </source>
</reference>
<evidence type="ECO:0000259" key="2">
    <source>
        <dbReference type="Pfam" id="PF20150"/>
    </source>
</evidence>
<reference evidence="3" key="1">
    <citation type="journal article" date="2023" name="Mol. Phylogenet. Evol.">
        <title>Genome-scale phylogeny and comparative genomics of the fungal order Sordariales.</title>
        <authorList>
            <person name="Hensen N."/>
            <person name="Bonometti L."/>
            <person name="Westerberg I."/>
            <person name="Brannstrom I.O."/>
            <person name="Guillou S."/>
            <person name="Cros-Aarteil S."/>
            <person name="Calhoun S."/>
            <person name="Haridas S."/>
            <person name="Kuo A."/>
            <person name="Mondo S."/>
            <person name="Pangilinan J."/>
            <person name="Riley R."/>
            <person name="LaButti K."/>
            <person name="Andreopoulos B."/>
            <person name="Lipzen A."/>
            <person name="Chen C."/>
            <person name="Yan M."/>
            <person name="Daum C."/>
            <person name="Ng V."/>
            <person name="Clum A."/>
            <person name="Steindorff A."/>
            <person name="Ohm R.A."/>
            <person name="Martin F."/>
            <person name="Silar P."/>
            <person name="Natvig D.O."/>
            <person name="Lalanne C."/>
            <person name="Gautier V."/>
            <person name="Ament-Velasquez S.L."/>
            <person name="Kruys A."/>
            <person name="Hutchinson M.I."/>
            <person name="Powell A.J."/>
            <person name="Barry K."/>
            <person name="Miller A.N."/>
            <person name="Grigoriev I.V."/>
            <person name="Debuchy R."/>
            <person name="Gladieux P."/>
            <person name="Hiltunen Thoren M."/>
            <person name="Johannesson H."/>
        </authorList>
    </citation>
    <scope>NUCLEOTIDE SEQUENCE</scope>
    <source>
        <strain evidence="3">CBS 118394</strain>
    </source>
</reference>
<dbReference type="EMBL" id="JAUEDM010000001">
    <property type="protein sequence ID" value="KAK3328750.1"/>
    <property type="molecule type" value="Genomic_DNA"/>
</dbReference>
<feature type="compositionally biased region" description="Low complexity" evidence="1">
    <location>
        <begin position="7"/>
        <end position="25"/>
    </location>
</feature>
<dbReference type="Proteomes" id="UP001283341">
    <property type="component" value="Unassembled WGS sequence"/>
</dbReference>
<dbReference type="PANTHER" id="PTHR42085">
    <property type="entry name" value="F-BOX DOMAIN-CONTAINING PROTEIN"/>
    <property type="match status" value="1"/>
</dbReference>
<evidence type="ECO:0000313" key="3">
    <source>
        <dbReference type="EMBL" id="KAK3328750.1"/>
    </source>
</evidence>
<feature type="domain" description="2EXR" evidence="2">
    <location>
        <begin position="90"/>
        <end position="147"/>
    </location>
</feature>
<dbReference type="AlphaFoldDB" id="A0AAE0IPI8"/>
<organism evidence="3 4">
    <name type="scientific">Apodospora peruviana</name>
    <dbReference type="NCBI Taxonomy" id="516989"/>
    <lineage>
        <taxon>Eukaryota</taxon>
        <taxon>Fungi</taxon>
        <taxon>Dikarya</taxon>
        <taxon>Ascomycota</taxon>
        <taxon>Pezizomycotina</taxon>
        <taxon>Sordariomycetes</taxon>
        <taxon>Sordariomycetidae</taxon>
        <taxon>Sordariales</taxon>
        <taxon>Lasiosphaeriaceae</taxon>
        <taxon>Apodospora</taxon>
    </lineage>
</organism>
<accession>A0AAE0IPI8</accession>
<proteinExistence type="predicted"/>
<feature type="compositionally biased region" description="Acidic residues" evidence="1">
    <location>
        <begin position="46"/>
        <end position="55"/>
    </location>
</feature>
<evidence type="ECO:0000256" key="1">
    <source>
        <dbReference type="SAM" id="MobiDB-lite"/>
    </source>
</evidence>
<dbReference type="Pfam" id="PF20150">
    <property type="entry name" value="2EXR"/>
    <property type="match status" value="1"/>
</dbReference>
<gene>
    <name evidence="3" type="ORF">B0H66DRAFT_571559</name>
</gene>
<protein>
    <recommendedName>
        <fullName evidence="2">2EXR domain-containing protein</fullName>
    </recommendedName>
</protein>
<keyword evidence="4" id="KW-1185">Reference proteome</keyword>
<dbReference type="InterPro" id="IPR038883">
    <property type="entry name" value="AN11006-like"/>
</dbReference>